<reference evidence="2 3" key="1">
    <citation type="submission" date="2014-09" db="EMBL/GenBank/DDBJ databases">
        <authorList>
            <person name="Martin A.A."/>
        </authorList>
    </citation>
    <scope>NUCLEOTIDE SEQUENCE</scope>
    <source>
        <strain evidence="3">ED321</strain>
        <strain evidence="2">ED321 Heterogonic</strain>
    </source>
</reference>
<reference evidence="4" key="2">
    <citation type="submission" date="2020-12" db="UniProtKB">
        <authorList>
            <consortium name="WormBaseParasite"/>
        </authorList>
    </citation>
    <scope>IDENTIFICATION</scope>
</reference>
<evidence type="ECO:0000313" key="2">
    <source>
        <dbReference type="EMBL" id="CEF65916.1"/>
    </source>
</evidence>
<feature type="region of interest" description="Disordered" evidence="1">
    <location>
        <begin position="69"/>
        <end position="97"/>
    </location>
</feature>
<evidence type="ECO:0000256" key="1">
    <source>
        <dbReference type="SAM" id="MobiDB-lite"/>
    </source>
</evidence>
<sequence length="154" mass="17075">MIIIKTIYKKQKQDNVPRSLNPFPPIITIRTSDIQNGIIPSAFSYNSRNAIFIPQNNILKPTYSGEAPPPYPGILGATPTPNPNNSLNPTTSTNQHHTIPTPIIMRLYDNNNQNYQATDPPPYEDLPGSTNTSLSAIFFPSRITPDPSHVLPQK</sequence>
<keyword evidence="3" id="KW-1185">Reference proteome</keyword>
<proteinExistence type="predicted"/>
<evidence type="ECO:0000313" key="5">
    <source>
        <dbReference type="WormBase" id="SRAE_2000059000"/>
    </source>
</evidence>
<dbReference type="RefSeq" id="XP_024505116.1">
    <property type="nucleotide sequence ID" value="XM_024651438.1"/>
</dbReference>
<name>A0A090L7Y3_STRRB</name>
<organism evidence="2">
    <name type="scientific">Strongyloides ratti</name>
    <name type="common">Parasitic roundworm</name>
    <dbReference type="NCBI Taxonomy" id="34506"/>
    <lineage>
        <taxon>Eukaryota</taxon>
        <taxon>Metazoa</taxon>
        <taxon>Ecdysozoa</taxon>
        <taxon>Nematoda</taxon>
        <taxon>Chromadorea</taxon>
        <taxon>Rhabditida</taxon>
        <taxon>Tylenchina</taxon>
        <taxon>Panagrolaimomorpha</taxon>
        <taxon>Strongyloidoidea</taxon>
        <taxon>Strongyloididae</taxon>
        <taxon>Strongyloides</taxon>
    </lineage>
</organism>
<dbReference type="AlphaFoldDB" id="A0A090L7Y3"/>
<dbReference type="Proteomes" id="UP000035682">
    <property type="component" value="Unplaced"/>
</dbReference>
<dbReference type="CTD" id="36378280"/>
<gene>
    <name evidence="2 4 5" type="ORF">SRAE_2000059000</name>
</gene>
<accession>A0A090L7Y3</accession>
<dbReference type="GeneID" id="36378280"/>
<dbReference type="EMBL" id="LN609529">
    <property type="protein sequence ID" value="CEF65916.1"/>
    <property type="molecule type" value="Genomic_DNA"/>
</dbReference>
<protein>
    <submittedName>
        <fullName evidence="2 4">Uncharacterized protein</fullName>
    </submittedName>
</protein>
<evidence type="ECO:0000313" key="4">
    <source>
        <dbReference type="WBParaSite" id="SRAE_2000059000.1"/>
    </source>
</evidence>
<feature type="compositionally biased region" description="Low complexity" evidence="1">
    <location>
        <begin position="83"/>
        <end position="94"/>
    </location>
</feature>
<dbReference type="WormBase" id="SRAE_2000059000">
    <property type="protein sequence ID" value="SRP04477"/>
    <property type="gene ID" value="WBGene00260786"/>
</dbReference>
<evidence type="ECO:0000313" key="3">
    <source>
        <dbReference type="Proteomes" id="UP000035682"/>
    </source>
</evidence>
<dbReference type="WBParaSite" id="SRAE_2000059000.1">
    <property type="protein sequence ID" value="SRAE_2000059000.1"/>
    <property type="gene ID" value="WBGene00260786"/>
</dbReference>